<keyword evidence="1" id="KW-0540">Nuclease</keyword>
<dbReference type="Proteomes" id="UP001526147">
    <property type="component" value="Unassembled WGS sequence"/>
</dbReference>
<reference evidence="3 4" key="1">
    <citation type="submission" date="2022-10" db="EMBL/GenBank/DDBJ databases">
        <title>Draft genome assembly of moderately radiation resistant bacterium Metabacillus halosaccharovorans.</title>
        <authorList>
            <person name="Pal S."/>
            <person name="Gopinathan A."/>
        </authorList>
    </citation>
    <scope>NUCLEOTIDE SEQUENCE [LARGE SCALE GENOMIC DNA]</scope>
    <source>
        <strain evidence="3 4">VITHBRA001</strain>
    </source>
</reference>
<dbReference type="EMBL" id="JAOYEY010000038">
    <property type="protein sequence ID" value="MCV9886389.1"/>
    <property type="molecule type" value="Genomic_DNA"/>
</dbReference>
<dbReference type="GO" id="GO:0004519">
    <property type="term" value="F:endonuclease activity"/>
    <property type="evidence" value="ECO:0007669"/>
    <property type="project" value="UniProtKB-KW"/>
</dbReference>
<accession>A0ABT3DHL0</accession>
<keyword evidence="4" id="KW-1185">Reference proteome</keyword>
<protein>
    <submittedName>
        <fullName evidence="3">Endonuclease</fullName>
    </submittedName>
</protein>
<dbReference type="SUPFAM" id="SSF54060">
    <property type="entry name" value="His-Me finger endonucleases"/>
    <property type="match status" value="1"/>
</dbReference>
<dbReference type="RefSeq" id="WP_264143010.1">
    <property type="nucleotide sequence ID" value="NZ_JAOYEY010000038.1"/>
</dbReference>
<evidence type="ECO:0000256" key="1">
    <source>
        <dbReference type="ARBA" id="ARBA00022722"/>
    </source>
</evidence>
<dbReference type="InterPro" id="IPR044925">
    <property type="entry name" value="His-Me_finger_sf"/>
</dbReference>
<evidence type="ECO:0000313" key="3">
    <source>
        <dbReference type="EMBL" id="MCV9886389.1"/>
    </source>
</evidence>
<sequence length="306" mass="36693">MDQVNHKLLYQEVDLDELLVEVKHNKIRINNKEEEYYDKEEDQKIINQYYRDISFLTTDKKEFFLQLSELITKTHEIHLPYNSTTRNYLYSWVDLQMDGTLRSIYSGKNKDPEQLIKEDFETELSREMAYRKLKKMTLGHEVVTQDMIKIIEKENMYNCEHVVPQSWFDKDNPMRGDLHHLFTCEKTCNSLRSNYPYHDFTDYSPEFSLKGIASECGKYEEQKFEPESGKGEVARATLYFLLRYPNEINHYDPRDIKLLLKWHNEFSVTTYEKHRNKAVFEKQKNRNPLIDLPQIAEKIDFSVGLK</sequence>
<organism evidence="3 4">
    <name type="scientific">Metabacillus halosaccharovorans</name>
    <dbReference type="NCBI Taxonomy" id="930124"/>
    <lineage>
        <taxon>Bacteria</taxon>
        <taxon>Bacillati</taxon>
        <taxon>Bacillota</taxon>
        <taxon>Bacilli</taxon>
        <taxon>Bacillales</taxon>
        <taxon>Bacillaceae</taxon>
        <taxon>Metabacillus</taxon>
    </lineage>
</organism>
<proteinExistence type="predicted"/>
<dbReference type="PANTHER" id="PTHR33607:SF2">
    <property type="entry name" value="ENDONUCLEASE-1"/>
    <property type="match status" value="1"/>
</dbReference>
<keyword evidence="2" id="KW-0378">Hydrolase</keyword>
<keyword evidence="3" id="KW-0255">Endonuclease</keyword>
<dbReference type="PANTHER" id="PTHR33607">
    <property type="entry name" value="ENDONUCLEASE-1"/>
    <property type="match status" value="1"/>
</dbReference>
<evidence type="ECO:0000313" key="4">
    <source>
        <dbReference type="Proteomes" id="UP001526147"/>
    </source>
</evidence>
<gene>
    <name evidence="3" type="ORF">OIH86_12145</name>
</gene>
<evidence type="ECO:0000256" key="2">
    <source>
        <dbReference type="ARBA" id="ARBA00022801"/>
    </source>
</evidence>
<dbReference type="InterPro" id="IPR007346">
    <property type="entry name" value="Endonuclease-I"/>
</dbReference>
<name>A0ABT3DHL0_9BACI</name>
<dbReference type="Pfam" id="PF04231">
    <property type="entry name" value="Endonuclease_1"/>
    <property type="match status" value="1"/>
</dbReference>
<comment type="caution">
    <text evidence="3">The sequence shown here is derived from an EMBL/GenBank/DDBJ whole genome shotgun (WGS) entry which is preliminary data.</text>
</comment>